<evidence type="ECO:0000313" key="2">
    <source>
        <dbReference type="Proteomes" id="UP000234681"/>
    </source>
</evidence>
<accession>A6I0M9</accession>
<proteinExistence type="predicted"/>
<sequence>MAYLEEKTKNPALSSLLTQIRASERKPGTILYYLISPSPAATHLCRKDKTLRTSCPGLIPPAVNWVFQLNWVNHQSTL</sequence>
<dbReference type="Proteomes" id="UP000234681">
    <property type="component" value="Chromosome 1"/>
</dbReference>
<gene>
    <name evidence="1" type="ORF">rCG_47149</name>
</gene>
<dbReference type="AlphaFoldDB" id="A6I0M9"/>
<dbReference type="EMBL" id="CH473953">
    <property type="protein sequence ID" value="EDM13010.1"/>
    <property type="molecule type" value="Genomic_DNA"/>
</dbReference>
<protein>
    <submittedName>
        <fullName evidence="1">RCG47149</fullName>
    </submittedName>
</protein>
<reference evidence="2" key="1">
    <citation type="submission" date="2005-09" db="EMBL/GenBank/DDBJ databases">
        <authorList>
            <person name="Mural R.J."/>
            <person name="Li P.W."/>
            <person name="Adams M.D."/>
            <person name="Amanatides P.G."/>
            <person name="Baden-Tillson H."/>
            <person name="Barnstead M."/>
            <person name="Chin S.H."/>
            <person name="Dew I."/>
            <person name="Evans C.A."/>
            <person name="Ferriera S."/>
            <person name="Flanigan M."/>
            <person name="Fosler C."/>
            <person name="Glodek A."/>
            <person name="Gu Z."/>
            <person name="Holt R.A."/>
            <person name="Jennings D."/>
            <person name="Kraft C.L."/>
            <person name="Lu F."/>
            <person name="Nguyen T."/>
            <person name="Nusskern D.R."/>
            <person name="Pfannkoch C.M."/>
            <person name="Sitter C."/>
            <person name="Sutton G.G."/>
            <person name="Venter J.C."/>
            <person name="Wang Z."/>
            <person name="Woodage T."/>
            <person name="Zheng X.H."/>
            <person name="Zhong F."/>
        </authorList>
    </citation>
    <scope>NUCLEOTIDE SEQUENCE [LARGE SCALE GENOMIC DNA]</scope>
    <source>
        <strain>BN</strain>
        <strain evidence="2">Sprague-Dawley</strain>
    </source>
</reference>
<evidence type="ECO:0000313" key="1">
    <source>
        <dbReference type="EMBL" id="EDM13010.1"/>
    </source>
</evidence>
<organism evidence="1 2">
    <name type="scientific">Rattus norvegicus</name>
    <name type="common">Rat</name>
    <dbReference type="NCBI Taxonomy" id="10116"/>
    <lineage>
        <taxon>Eukaryota</taxon>
        <taxon>Metazoa</taxon>
        <taxon>Chordata</taxon>
        <taxon>Craniata</taxon>
        <taxon>Vertebrata</taxon>
        <taxon>Euteleostomi</taxon>
        <taxon>Mammalia</taxon>
        <taxon>Eutheria</taxon>
        <taxon>Euarchontoglires</taxon>
        <taxon>Glires</taxon>
        <taxon>Rodentia</taxon>
        <taxon>Myomorpha</taxon>
        <taxon>Muroidea</taxon>
        <taxon>Muridae</taxon>
        <taxon>Murinae</taxon>
        <taxon>Rattus</taxon>
    </lineage>
</organism>
<name>A6I0M9_RAT</name>